<evidence type="ECO:0000313" key="3">
    <source>
        <dbReference type="Proteomes" id="UP001054252"/>
    </source>
</evidence>
<dbReference type="Proteomes" id="UP001054252">
    <property type="component" value="Unassembled WGS sequence"/>
</dbReference>
<sequence>MSNFSGRGNGVEAWGNTVTNWGSSNTGLGSGSINLGAGSKSNHMKDKFRAPTGNPCVPPAFSSGSVNLGPGAGGKNGDSASGYDPGCNHISGELWSVATNPGDPYAFPHGPGNYGPGAGRMNAGPAYGCVDYFSGSQANWAPRFPHGGTWPGHFFGTWQGMPKPGDGFWYSGISPSWESDPNSGTPRRAREGNECNHLFSHK</sequence>
<keyword evidence="3" id="KW-1185">Reference proteome</keyword>
<protein>
    <submittedName>
        <fullName evidence="2">Uncharacterized protein</fullName>
    </submittedName>
</protein>
<dbReference type="EMBL" id="BPVZ01000091">
    <property type="protein sequence ID" value="GKV31360.1"/>
    <property type="molecule type" value="Genomic_DNA"/>
</dbReference>
<dbReference type="AlphaFoldDB" id="A0AAV5L293"/>
<gene>
    <name evidence="2" type="ORF">SLEP1_g40056</name>
</gene>
<comment type="caution">
    <text evidence="2">The sequence shown here is derived from an EMBL/GenBank/DDBJ whole genome shotgun (WGS) entry which is preliminary data.</text>
</comment>
<name>A0AAV5L293_9ROSI</name>
<evidence type="ECO:0000256" key="1">
    <source>
        <dbReference type="SAM" id="MobiDB-lite"/>
    </source>
</evidence>
<proteinExistence type="predicted"/>
<feature type="region of interest" description="Disordered" evidence="1">
    <location>
        <begin position="178"/>
        <end position="202"/>
    </location>
</feature>
<evidence type="ECO:0000313" key="2">
    <source>
        <dbReference type="EMBL" id="GKV31360.1"/>
    </source>
</evidence>
<organism evidence="2 3">
    <name type="scientific">Rubroshorea leprosula</name>
    <dbReference type="NCBI Taxonomy" id="152421"/>
    <lineage>
        <taxon>Eukaryota</taxon>
        <taxon>Viridiplantae</taxon>
        <taxon>Streptophyta</taxon>
        <taxon>Embryophyta</taxon>
        <taxon>Tracheophyta</taxon>
        <taxon>Spermatophyta</taxon>
        <taxon>Magnoliopsida</taxon>
        <taxon>eudicotyledons</taxon>
        <taxon>Gunneridae</taxon>
        <taxon>Pentapetalae</taxon>
        <taxon>rosids</taxon>
        <taxon>malvids</taxon>
        <taxon>Malvales</taxon>
        <taxon>Dipterocarpaceae</taxon>
        <taxon>Rubroshorea</taxon>
    </lineage>
</organism>
<accession>A0AAV5L293</accession>
<reference evidence="2 3" key="1">
    <citation type="journal article" date="2021" name="Commun. Biol.">
        <title>The genome of Shorea leprosula (Dipterocarpaceae) highlights the ecological relevance of drought in aseasonal tropical rainforests.</title>
        <authorList>
            <person name="Ng K.K.S."/>
            <person name="Kobayashi M.J."/>
            <person name="Fawcett J.A."/>
            <person name="Hatakeyama M."/>
            <person name="Paape T."/>
            <person name="Ng C.H."/>
            <person name="Ang C.C."/>
            <person name="Tnah L.H."/>
            <person name="Lee C.T."/>
            <person name="Nishiyama T."/>
            <person name="Sese J."/>
            <person name="O'Brien M.J."/>
            <person name="Copetti D."/>
            <person name="Mohd Noor M.I."/>
            <person name="Ong R.C."/>
            <person name="Putra M."/>
            <person name="Sireger I.Z."/>
            <person name="Indrioko S."/>
            <person name="Kosugi Y."/>
            <person name="Izuno A."/>
            <person name="Isagi Y."/>
            <person name="Lee S.L."/>
            <person name="Shimizu K.K."/>
        </authorList>
    </citation>
    <scope>NUCLEOTIDE SEQUENCE [LARGE SCALE GENOMIC DNA]</scope>
    <source>
        <strain evidence="2">214</strain>
    </source>
</reference>